<dbReference type="RefSeq" id="WP_195188854.1">
    <property type="nucleotide sequence ID" value="NZ_JADMLJ010000003.1"/>
</dbReference>
<reference evidence="2" key="1">
    <citation type="submission" date="2022-07" db="EMBL/GenBank/DDBJ databases">
        <title>Genome-based characterization of novel serogroup A variants of Pasteurella multocida.</title>
        <authorList>
            <person name="Prajapati A."/>
            <person name="Yogisharadhya R."/>
            <person name="Mohanty N."/>
            <person name="Chanda M."/>
            <person name="Mendem S.K."/>
            <person name="Siddaramappa S."/>
            <person name="Shivachandra S.B."/>
        </authorList>
    </citation>
    <scope>NUCLEOTIDE SEQUENCE</scope>
    <source>
        <strain evidence="2">NIVEDIPm19</strain>
    </source>
</reference>
<dbReference type="Gene3D" id="3.40.1580.10">
    <property type="entry name" value="SMI1/KNR4-like"/>
    <property type="match status" value="1"/>
</dbReference>
<sequence>MKFRHFGIYYDYGVVSQEIILDFEGTFGIKLPKLYIELITKHNSPRLNRDHFNYYDFSTSEEEGTEFIFKGFETESNRHAPPENIYAQYLYDDEIYGYEHVYSFGSTASGDFVCFDYRDNPKGSEPKICLVIHDEYDEETGKHLLFPVAENFEVFLDMLYDFDERYPNGYE</sequence>
<dbReference type="InterPro" id="IPR018958">
    <property type="entry name" value="Knr4/Smi1-like_dom"/>
</dbReference>
<organism evidence="2 3">
    <name type="scientific">Pasteurella multocida</name>
    <dbReference type="NCBI Taxonomy" id="747"/>
    <lineage>
        <taxon>Bacteria</taxon>
        <taxon>Pseudomonadati</taxon>
        <taxon>Pseudomonadota</taxon>
        <taxon>Gammaproteobacteria</taxon>
        <taxon>Pasteurellales</taxon>
        <taxon>Pasteurellaceae</taxon>
        <taxon>Pasteurella</taxon>
    </lineage>
</organism>
<evidence type="ECO:0000259" key="1">
    <source>
        <dbReference type="SMART" id="SM00860"/>
    </source>
</evidence>
<evidence type="ECO:0000313" key="3">
    <source>
        <dbReference type="Proteomes" id="UP001145481"/>
    </source>
</evidence>
<protein>
    <submittedName>
        <fullName evidence="2">SMI1/KNR4 family protein</fullName>
    </submittedName>
</protein>
<dbReference type="Proteomes" id="UP001145481">
    <property type="component" value="Unassembled WGS sequence"/>
</dbReference>
<dbReference type="AlphaFoldDB" id="A0A9X3UNJ4"/>
<dbReference type="InterPro" id="IPR037883">
    <property type="entry name" value="Knr4/Smi1-like_sf"/>
</dbReference>
<proteinExistence type="predicted"/>
<accession>A0A9X3UNJ4</accession>
<gene>
    <name evidence="2" type="ORF">NM948_01860</name>
</gene>
<name>A0A9X3UNJ4_PASMD</name>
<dbReference type="SMART" id="SM00860">
    <property type="entry name" value="SMI1_KNR4"/>
    <property type="match status" value="1"/>
</dbReference>
<dbReference type="Pfam" id="PF09346">
    <property type="entry name" value="SMI1_KNR4"/>
    <property type="match status" value="1"/>
</dbReference>
<comment type="caution">
    <text evidence="2">The sequence shown here is derived from an EMBL/GenBank/DDBJ whole genome shotgun (WGS) entry which is preliminary data.</text>
</comment>
<dbReference type="EMBL" id="JANJHC010000003">
    <property type="protein sequence ID" value="MDA5622305.1"/>
    <property type="molecule type" value="Genomic_DNA"/>
</dbReference>
<feature type="domain" description="Knr4/Smi1-like" evidence="1">
    <location>
        <begin position="14"/>
        <end position="158"/>
    </location>
</feature>
<dbReference type="SUPFAM" id="SSF160631">
    <property type="entry name" value="SMI1/KNR4-like"/>
    <property type="match status" value="1"/>
</dbReference>
<evidence type="ECO:0000313" key="2">
    <source>
        <dbReference type="EMBL" id="MDA5622305.1"/>
    </source>
</evidence>